<dbReference type="Pfam" id="PF00465">
    <property type="entry name" value="Fe-ADH"/>
    <property type="match status" value="1"/>
</dbReference>
<dbReference type="GO" id="GO:0046872">
    <property type="term" value="F:metal ion binding"/>
    <property type="evidence" value="ECO:0007669"/>
    <property type="project" value="InterPro"/>
</dbReference>
<name>A0A975BA23_9BACT</name>
<dbReference type="Proteomes" id="UP000663720">
    <property type="component" value="Chromosome"/>
</dbReference>
<dbReference type="InterPro" id="IPR001670">
    <property type="entry name" value="ADH_Fe/GldA"/>
</dbReference>
<evidence type="ECO:0000259" key="4">
    <source>
        <dbReference type="Pfam" id="PF25137"/>
    </source>
</evidence>
<dbReference type="Pfam" id="PF25137">
    <property type="entry name" value="ADH_Fe_C"/>
    <property type="match status" value="1"/>
</dbReference>
<dbReference type="EMBL" id="CP061799">
    <property type="protein sequence ID" value="QTA81437.1"/>
    <property type="molecule type" value="Genomic_DNA"/>
</dbReference>
<protein>
    <submittedName>
        <fullName evidence="5">Iron-containing alcohol dehydrogenase</fullName>
    </submittedName>
</protein>
<evidence type="ECO:0000256" key="1">
    <source>
        <dbReference type="ARBA" id="ARBA00007358"/>
    </source>
</evidence>
<dbReference type="Gene3D" id="1.20.1090.10">
    <property type="entry name" value="Dehydroquinate synthase-like - alpha domain"/>
    <property type="match status" value="1"/>
</dbReference>
<dbReference type="InterPro" id="IPR039697">
    <property type="entry name" value="Alcohol_dehydrogenase_Fe"/>
</dbReference>
<dbReference type="FunFam" id="3.40.50.1970:FF:000003">
    <property type="entry name" value="Alcohol dehydrogenase, iron-containing"/>
    <property type="match status" value="1"/>
</dbReference>
<dbReference type="PANTHER" id="PTHR11496:SF102">
    <property type="entry name" value="ALCOHOL DEHYDROGENASE 4"/>
    <property type="match status" value="1"/>
</dbReference>
<evidence type="ECO:0000256" key="2">
    <source>
        <dbReference type="ARBA" id="ARBA00023002"/>
    </source>
</evidence>
<feature type="domain" description="Fe-containing alcohol dehydrogenase-like C-terminal" evidence="4">
    <location>
        <begin position="193"/>
        <end position="385"/>
    </location>
</feature>
<evidence type="ECO:0000259" key="3">
    <source>
        <dbReference type="Pfam" id="PF00465"/>
    </source>
</evidence>
<proteinExistence type="inferred from homology"/>
<gene>
    <name evidence="5" type="ORF">dnl_37720</name>
</gene>
<accession>A0A975BA23</accession>
<evidence type="ECO:0000313" key="6">
    <source>
        <dbReference type="Proteomes" id="UP000663720"/>
    </source>
</evidence>
<organism evidence="5 6">
    <name type="scientific">Desulfonema limicola</name>
    <dbReference type="NCBI Taxonomy" id="45656"/>
    <lineage>
        <taxon>Bacteria</taxon>
        <taxon>Pseudomonadati</taxon>
        <taxon>Thermodesulfobacteriota</taxon>
        <taxon>Desulfobacteria</taxon>
        <taxon>Desulfobacterales</taxon>
        <taxon>Desulfococcaceae</taxon>
        <taxon>Desulfonema</taxon>
    </lineage>
</organism>
<dbReference type="SUPFAM" id="SSF56796">
    <property type="entry name" value="Dehydroquinate synthase-like"/>
    <property type="match status" value="1"/>
</dbReference>
<dbReference type="AlphaFoldDB" id="A0A975BA23"/>
<evidence type="ECO:0000313" key="5">
    <source>
        <dbReference type="EMBL" id="QTA81437.1"/>
    </source>
</evidence>
<dbReference type="GO" id="GO:0004022">
    <property type="term" value="F:alcohol dehydrogenase (NAD+) activity"/>
    <property type="evidence" value="ECO:0007669"/>
    <property type="project" value="TreeGrafter"/>
</dbReference>
<dbReference type="Gene3D" id="3.40.50.1970">
    <property type="match status" value="1"/>
</dbReference>
<feature type="domain" description="Alcohol dehydrogenase iron-type/glycerol dehydrogenase GldA" evidence="3">
    <location>
        <begin position="15"/>
        <end position="181"/>
    </location>
</feature>
<keyword evidence="2" id="KW-0560">Oxidoreductase</keyword>
<dbReference type="RefSeq" id="WP_207687470.1">
    <property type="nucleotide sequence ID" value="NZ_CP061799.1"/>
</dbReference>
<dbReference type="CDD" id="cd17814">
    <property type="entry name" value="Fe-ADH-like"/>
    <property type="match status" value="1"/>
</dbReference>
<reference evidence="5" key="1">
    <citation type="journal article" date="2021" name="Microb. Physiol.">
        <title>Proteogenomic Insights into the Physiology of Marine, Sulfate-Reducing, Filamentous Desulfonema limicola and Desulfonema magnum.</title>
        <authorList>
            <person name="Schnaars V."/>
            <person name="Wohlbrand L."/>
            <person name="Scheve S."/>
            <person name="Hinrichs C."/>
            <person name="Reinhardt R."/>
            <person name="Rabus R."/>
        </authorList>
    </citation>
    <scope>NUCLEOTIDE SEQUENCE</scope>
    <source>
        <strain evidence="5">5ac10</strain>
    </source>
</reference>
<comment type="similarity">
    <text evidence="1">Belongs to the iron-containing alcohol dehydrogenase family.</text>
</comment>
<dbReference type="KEGG" id="dli:dnl_37720"/>
<dbReference type="InterPro" id="IPR056798">
    <property type="entry name" value="ADH_Fe_C"/>
</dbReference>
<keyword evidence="6" id="KW-1185">Reference proteome</keyword>
<sequence>MQNQDDNLLKFDIPEIIYGRGSLSKIGQCAARLGGEKVFVVTDSGIINAGWLDKTLEYLKQEGLRYIVYDNVVTNPRDFQAEHGVQLYLKKDCDVIIALGGGSPIDTAKGIAILATNHGSINEYSGCNLVLHPIPPLVCVPTTAGTGADISQFAVFLDIKKKMKMCILSRTIMPDISLIDPELLRSLSPELIAATGMDTLTHAIEAYVSSLSWPMTDPHAIHSIKLVAEHLVNAVKTKDITALEGMSIASLEAGMAFSNAILGAVHALSHPLGGLYDLHHGLVNSVILPAVLGQNLSHAIPKFAHISKALGLKSKGMSIEDAALHTPEKVKELIEALGLPTRLSKMGVDAGDIPIMAEMAKDDICMLTNPCSYSKENIEAMYREVW</sequence>
<dbReference type="PANTHER" id="PTHR11496">
    <property type="entry name" value="ALCOHOL DEHYDROGENASE"/>
    <property type="match status" value="1"/>
</dbReference>
<dbReference type="FunFam" id="1.20.1090.10:FF:000001">
    <property type="entry name" value="Aldehyde-alcohol dehydrogenase"/>
    <property type="match status" value="1"/>
</dbReference>